<dbReference type="InterPro" id="IPR028202">
    <property type="entry name" value="Reductase_C"/>
</dbReference>
<comment type="caution">
    <text evidence="7">The sequence shown here is derived from an EMBL/GenBank/DDBJ whole genome shotgun (WGS) entry which is preliminary data.</text>
</comment>
<keyword evidence="8" id="KW-1185">Reference proteome</keyword>
<keyword evidence="2" id="KW-0285">Flavoprotein</keyword>
<evidence type="ECO:0000259" key="5">
    <source>
        <dbReference type="Pfam" id="PF07992"/>
    </source>
</evidence>
<accession>A0ABV8U8V5</accession>
<feature type="domain" description="FAD/NAD(P)-binding" evidence="5">
    <location>
        <begin position="8"/>
        <end position="305"/>
    </location>
</feature>
<dbReference type="InterPro" id="IPR016156">
    <property type="entry name" value="FAD/NAD-linked_Rdtase_dimer_sf"/>
</dbReference>
<evidence type="ECO:0000313" key="7">
    <source>
        <dbReference type="EMBL" id="MFC4347264.1"/>
    </source>
</evidence>
<dbReference type="InterPro" id="IPR050446">
    <property type="entry name" value="FAD-oxidoreductase/Apoptosis"/>
</dbReference>
<evidence type="ECO:0000256" key="3">
    <source>
        <dbReference type="ARBA" id="ARBA00022827"/>
    </source>
</evidence>
<reference evidence="8" key="1">
    <citation type="journal article" date="2019" name="Int. J. Syst. Evol. Microbiol.">
        <title>The Global Catalogue of Microorganisms (GCM) 10K type strain sequencing project: providing services to taxonomists for standard genome sequencing and annotation.</title>
        <authorList>
            <consortium name="The Broad Institute Genomics Platform"/>
            <consortium name="The Broad Institute Genome Sequencing Center for Infectious Disease"/>
            <person name="Wu L."/>
            <person name="Ma J."/>
        </authorList>
    </citation>
    <scope>NUCLEOTIDE SEQUENCE [LARGE SCALE GENOMIC DNA]</scope>
    <source>
        <strain evidence="8">CGMCC 1.15304</strain>
    </source>
</reference>
<evidence type="ECO:0000256" key="2">
    <source>
        <dbReference type="ARBA" id="ARBA00022630"/>
    </source>
</evidence>
<dbReference type="PANTHER" id="PTHR43557:SF2">
    <property type="entry name" value="RIESKE DOMAIN-CONTAINING PROTEIN-RELATED"/>
    <property type="match status" value="1"/>
</dbReference>
<organism evidence="7 8">
    <name type="scientific">Kordiimonas lipolytica</name>
    <dbReference type="NCBI Taxonomy" id="1662421"/>
    <lineage>
        <taxon>Bacteria</taxon>
        <taxon>Pseudomonadati</taxon>
        <taxon>Pseudomonadota</taxon>
        <taxon>Alphaproteobacteria</taxon>
        <taxon>Kordiimonadales</taxon>
        <taxon>Kordiimonadaceae</taxon>
        <taxon>Kordiimonas</taxon>
    </lineage>
</organism>
<dbReference type="SUPFAM" id="SSF55424">
    <property type="entry name" value="FAD/NAD-linked reductases, dimerisation (C-terminal) domain"/>
    <property type="match status" value="1"/>
</dbReference>
<dbReference type="RefSeq" id="WP_068149597.1">
    <property type="nucleotide sequence ID" value="NZ_JBHSCR010000003.1"/>
</dbReference>
<dbReference type="PANTHER" id="PTHR43557">
    <property type="entry name" value="APOPTOSIS-INDUCING FACTOR 1"/>
    <property type="match status" value="1"/>
</dbReference>
<dbReference type="SUPFAM" id="SSF51905">
    <property type="entry name" value="FAD/NAD(P)-binding domain"/>
    <property type="match status" value="1"/>
</dbReference>
<dbReference type="Gene3D" id="3.50.50.60">
    <property type="entry name" value="FAD/NAD(P)-binding domain"/>
    <property type="match status" value="2"/>
</dbReference>
<dbReference type="Pfam" id="PF07992">
    <property type="entry name" value="Pyr_redox_2"/>
    <property type="match status" value="1"/>
</dbReference>
<keyword evidence="4" id="KW-0560">Oxidoreductase</keyword>
<evidence type="ECO:0000256" key="1">
    <source>
        <dbReference type="ARBA" id="ARBA00001974"/>
    </source>
</evidence>
<evidence type="ECO:0000259" key="6">
    <source>
        <dbReference type="Pfam" id="PF14759"/>
    </source>
</evidence>
<keyword evidence="3" id="KW-0274">FAD</keyword>
<dbReference type="Pfam" id="PF14759">
    <property type="entry name" value="Reductase_C"/>
    <property type="match status" value="1"/>
</dbReference>
<evidence type="ECO:0000256" key="4">
    <source>
        <dbReference type="ARBA" id="ARBA00023002"/>
    </source>
</evidence>
<proteinExistence type="predicted"/>
<sequence>MSLASKDRIVIVGAGQAAIQLAQTLRMKGHAGPITLLGEESAPPYQRPPLSKAFMKGDLAEEKLFLKPLSFYENKDVGLCLNTRVTGIDRANKTVTCADGTSHDYDRLVLATGSRPRMLDSIAHLENVQVLRGLEDAKALKARLSDLKHVTVLGGGYIGLEAAAVLRGMGIDVVVLERMPRLLARVTGETISDYFLRLHRHHGVNILCDVEVTEYVSSDDRLTAVKLADGRDIATDLLLVGIGVLPNQELAEEAGLECGNGIIVDEDSRTSDERIYAIGDCSMRPLQGQPQKLRLESVPNAIDQADIVAAHILGAERPGYNPPWFWSDQYDIKIQTAGLFTGHTHTVVRGDIEVGRFAVFYFESDRFIAVDAINDPQSFMAGKQVLKLSIPLKRHHLEETDEPMMSIVKKLQQK</sequence>
<protein>
    <submittedName>
        <fullName evidence="7">NAD(P)/FAD-dependent oxidoreductase</fullName>
    </submittedName>
</protein>
<name>A0ABV8U8V5_9PROT</name>
<comment type="cofactor">
    <cofactor evidence="1">
        <name>FAD</name>
        <dbReference type="ChEBI" id="CHEBI:57692"/>
    </cofactor>
</comment>
<dbReference type="InterPro" id="IPR036188">
    <property type="entry name" value="FAD/NAD-bd_sf"/>
</dbReference>
<dbReference type="PRINTS" id="PR00368">
    <property type="entry name" value="FADPNR"/>
</dbReference>
<feature type="domain" description="Reductase C-terminal" evidence="6">
    <location>
        <begin position="324"/>
        <end position="406"/>
    </location>
</feature>
<gene>
    <name evidence="7" type="ORF">ACFO5Q_05345</name>
</gene>
<dbReference type="Gene3D" id="3.30.390.30">
    <property type="match status" value="1"/>
</dbReference>
<dbReference type="EMBL" id="JBHSCR010000003">
    <property type="protein sequence ID" value="MFC4347264.1"/>
    <property type="molecule type" value="Genomic_DNA"/>
</dbReference>
<evidence type="ECO:0000313" key="8">
    <source>
        <dbReference type="Proteomes" id="UP001595776"/>
    </source>
</evidence>
<dbReference type="PRINTS" id="PR00411">
    <property type="entry name" value="PNDRDTASEI"/>
</dbReference>
<dbReference type="Proteomes" id="UP001595776">
    <property type="component" value="Unassembled WGS sequence"/>
</dbReference>
<dbReference type="InterPro" id="IPR023753">
    <property type="entry name" value="FAD/NAD-binding_dom"/>
</dbReference>